<dbReference type="Proteomes" id="UP000609651">
    <property type="component" value="Unassembled WGS sequence"/>
</dbReference>
<gene>
    <name evidence="2" type="ORF">LzC2_01120</name>
</gene>
<protein>
    <recommendedName>
        <fullName evidence="4">DUF2203 family protein</fullName>
    </recommendedName>
</protein>
<evidence type="ECO:0000256" key="1">
    <source>
        <dbReference type="SAM" id="MobiDB-lite"/>
    </source>
</evidence>
<feature type="compositionally biased region" description="Pro residues" evidence="1">
    <location>
        <begin position="7"/>
        <end position="17"/>
    </location>
</feature>
<dbReference type="EMBL" id="WTPX01000002">
    <property type="protein sequence ID" value="NNJ24063.1"/>
    <property type="molecule type" value="Genomic_DNA"/>
</dbReference>
<evidence type="ECO:0008006" key="4">
    <source>
        <dbReference type="Google" id="ProtNLM"/>
    </source>
</evidence>
<dbReference type="Pfam" id="PF09969">
    <property type="entry name" value="DUF2203"/>
    <property type="match status" value="1"/>
</dbReference>
<accession>A0ABX1V871</accession>
<reference evidence="2 3" key="1">
    <citation type="journal article" date="2020" name="Syst. Appl. Microbiol.">
        <title>Alienimonas chondri sp. nov., a novel planctomycete isolated from the biofilm of the red alga Chondrus crispus.</title>
        <authorList>
            <person name="Vitorino I."/>
            <person name="Albuquerque L."/>
            <person name="Wiegand S."/>
            <person name="Kallscheuer N."/>
            <person name="da Costa M.S."/>
            <person name="Lobo-da-Cunha A."/>
            <person name="Jogler C."/>
            <person name="Lage O.M."/>
        </authorList>
    </citation>
    <scope>NUCLEOTIDE SEQUENCE [LARGE SCALE GENOMIC DNA]</scope>
    <source>
        <strain evidence="2 3">LzC2</strain>
    </source>
</reference>
<dbReference type="RefSeq" id="WP_171182593.1">
    <property type="nucleotide sequence ID" value="NZ_WTPX01000002.1"/>
</dbReference>
<keyword evidence="3" id="KW-1185">Reference proteome</keyword>
<evidence type="ECO:0000313" key="2">
    <source>
        <dbReference type="EMBL" id="NNJ24063.1"/>
    </source>
</evidence>
<proteinExistence type="predicted"/>
<name>A0ABX1V871_9PLAN</name>
<sequence>MQRRPPESPSAGPPTAGPPRRSIGRPSALFSPERATATLPLVRRIVGDAVPLALDLAERRARLAWIRRTPGAKRHFHGPHAEELDEAERLLARDADRLSEFVAEIRRLGAVLRDAAAGLVEFPGPRLTADGEARDGYYSWRPGEDAVTHWRPAAADPADRAPVRGPALPLATTELPVVDHAA</sequence>
<evidence type="ECO:0000313" key="3">
    <source>
        <dbReference type="Proteomes" id="UP000609651"/>
    </source>
</evidence>
<comment type="caution">
    <text evidence="2">The sequence shown here is derived from an EMBL/GenBank/DDBJ whole genome shotgun (WGS) entry which is preliminary data.</text>
</comment>
<dbReference type="InterPro" id="IPR018699">
    <property type="entry name" value="DUF2203"/>
</dbReference>
<organism evidence="2 3">
    <name type="scientific">Alienimonas chondri</name>
    <dbReference type="NCBI Taxonomy" id="2681879"/>
    <lineage>
        <taxon>Bacteria</taxon>
        <taxon>Pseudomonadati</taxon>
        <taxon>Planctomycetota</taxon>
        <taxon>Planctomycetia</taxon>
        <taxon>Planctomycetales</taxon>
        <taxon>Planctomycetaceae</taxon>
        <taxon>Alienimonas</taxon>
    </lineage>
</organism>
<feature type="region of interest" description="Disordered" evidence="1">
    <location>
        <begin position="1"/>
        <end position="30"/>
    </location>
</feature>